<feature type="compositionally biased region" description="Basic and acidic residues" evidence="1">
    <location>
        <begin position="1224"/>
        <end position="1235"/>
    </location>
</feature>
<protein>
    <recommendedName>
        <fullName evidence="3">PhoD-like phosphatase metallophosphatase domain-containing protein</fullName>
    </recommendedName>
</protein>
<feature type="compositionally biased region" description="Basic and acidic residues" evidence="1">
    <location>
        <begin position="931"/>
        <end position="940"/>
    </location>
</feature>
<organism evidence="4 5">
    <name type="scientific">Cystoisospora suis</name>
    <dbReference type="NCBI Taxonomy" id="483139"/>
    <lineage>
        <taxon>Eukaryota</taxon>
        <taxon>Sar</taxon>
        <taxon>Alveolata</taxon>
        <taxon>Apicomplexa</taxon>
        <taxon>Conoidasida</taxon>
        <taxon>Coccidia</taxon>
        <taxon>Eucoccidiorida</taxon>
        <taxon>Eimeriorina</taxon>
        <taxon>Sarcocystidae</taxon>
        <taxon>Cystoisospora</taxon>
    </lineage>
</organism>
<name>A0A2C6LF26_9APIC</name>
<feature type="region of interest" description="Disordered" evidence="1">
    <location>
        <begin position="1096"/>
        <end position="1157"/>
    </location>
</feature>
<dbReference type="Gene3D" id="3.60.21.70">
    <property type="entry name" value="PhoD-like phosphatase"/>
    <property type="match status" value="1"/>
</dbReference>
<feature type="region of interest" description="Disordered" evidence="1">
    <location>
        <begin position="1172"/>
        <end position="1249"/>
    </location>
</feature>
<feature type="region of interest" description="Disordered" evidence="1">
    <location>
        <begin position="714"/>
        <end position="833"/>
    </location>
</feature>
<dbReference type="GeneID" id="94423987"/>
<feature type="compositionally biased region" description="Low complexity" evidence="1">
    <location>
        <begin position="941"/>
        <end position="956"/>
    </location>
</feature>
<accession>A0A2C6LF26</accession>
<feature type="compositionally biased region" description="Basic and acidic residues" evidence="1">
    <location>
        <begin position="1363"/>
        <end position="1378"/>
    </location>
</feature>
<feature type="transmembrane region" description="Helical" evidence="2">
    <location>
        <begin position="1692"/>
        <end position="1721"/>
    </location>
</feature>
<feature type="region of interest" description="Disordered" evidence="1">
    <location>
        <begin position="1283"/>
        <end position="1307"/>
    </location>
</feature>
<sequence>MEGNLPTTPLSPVSVSLRRRGDQAKRAVWNSFLLRFLSLLFLCFFLSLYSHDDSGHAKAGVFLSLLHFLSSPETSFFLLKGAVGGDVPQQRRDNGREREEETENSPSADDGHKKSKKDDDKKERKEERKRHQVIGEKHMFDPSVYTPEVLQVSSEEPLRFMFGSCNLQPTGGEWQVNEEDRLMWSFLSRRKPKLFAWLGDTVYAHNYRHFTLSNSIRWRWSHLTWRELRQRRQEVSRAFHKPAPLEEMRQAFYNQTHSIPYQQFLKTGVKIVATYDDHDLGADNPSKSHPLKYEARDLVLDFFNVAKDSPRRSVYWDGMYSSHKLQVDQDLSFRFILLDARFNRDSWRHLPHGDILGEQQWRWLEKELEKSREDRDAVTFIASSIQILPSPFVSTEAWAYFPTARRRLLDLVMNSGVNMPVLLSGDVHFSEMTGVLCRPVRLLPSSSEEQRRTSSSIRHSDKENRRRISPIGREEEIERRDTFLTASSSLRLSDVSSGQCRVLSPWQEMSLLLSHLKREKNLVIKKEKRPRSALSPGGDVGNFHSKASRSSLTKEGEEKNDLELREKDADERGIQREEQDEEDEEGERRNDEEEEMRRHRHSSLLSSLFPRATGSSLEDEDDFSSSSRRRRTTSWNPPGLLERLFPRMSFLSSYVFMYLFGPSISTSFSLLSTSFPHHLLDLYLHGDSEEQAGTEEQTARRLLKKKKLRELSVSYRRYHERRTRTHGNKEMKDESGEEAQDELEKKSEEEKKQKRSSPMDGEKEEEFNLQEENDVASQKDHLATSDDNDGGDREQRRATNRSRGDSRRREDEKEEDRRERRKQHRQIEEDLLLSSGDEDDLDWVELREFTSSGLTHGIEETFVQATTLANLAEYGLKKLFPRTSTVKDDFYGDRLIYTHRNVAEIQVLRNPLFHLSSPSVSSTSSSTLSTTKEEEARRSSEQSVISSTSETSWSLPSIKEDDKEAFSLLLSQLGDDVSHSSLIDHCEMYEGDKPLCSDTSRLCEEMNDQSQVSEKKRRKKKEDETEKREVQQGREKAEEKGERVQKRAKRDEMKTSPWRNAVEFFKASSNRFDFLLVLLQRFLELHAVAREEKKKIGEERDGMKEEEKTKKKEIDLQADSEGNRQHQTHKKRKLNIPPRSSWGACDSRKTGRIDREEERSLKSTIFCWKDPVEDEESRGSEPEKRDGETEEVENRKDLKERFESSHEDVAKSKTRNSDISPGVRTRENHRSHNRDNTGNVEYSNRPQSPHYPLLQDAKFFSLLFSVEELLHRTLIGMADDLSSSRKKIPHDDKRREEKEEEREEGGFLSSAWSESIHNYCSLISSDSRQALSSLLKYLGDQKEGKERSLNRKQGLWSRRRQHEVREEDKGSTSHHQEDFSSSLKFLQFRDLLSRTLQDQFCQRLLVSQTSSSTASEEKKSRKAAETMENAKEKGGQNNKEKRGENKKEDEGKTGENEGHADIQKHQRGVLRGGGGGKEGDRKHVFFLVSVRSFLMALEQGVARQAYHEKRGPTGEISSSLKSYFSFFYKNKSLVSCRRRIHDLHEILRSRLWLAIRIFALPFGDLVLECFLSPYQFQSKRRKLLSQLEEKAQLYTSDSRDQREDDSRSPLSSSTFMEDPNGDRRERNAWREPGVIKQMRGEEEDEERKMIVDGARRIDGTIGWTRRSYVDDEHMRRRARWVCVPLRGQDHSLMYVALSLLIFFLSFLCFTYLCFHSCWTCCCRRRRKRSRKGINATTIETREGTNRQLFLVKNVVKKLD</sequence>
<dbReference type="Proteomes" id="UP000221165">
    <property type="component" value="Unassembled WGS sequence"/>
</dbReference>
<dbReference type="EMBL" id="MIGC01000204">
    <property type="protein sequence ID" value="PHJ25598.1"/>
    <property type="molecule type" value="Genomic_DNA"/>
</dbReference>
<dbReference type="InterPro" id="IPR018946">
    <property type="entry name" value="PhoD-like_MPP"/>
</dbReference>
<evidence type="ECO:0000313" key="5">
    <source>
        <dbReference type="Proteomes" id="UP000221165"/>
    </source>
</evidence>
<keyword evidence="2" id="KW-1133">Transmembrane helix</keyword>
<comment type="caution">
    <text evidence="4">The sequence shown here is derived from an EMBL/GenBank/DDBJ whole genome shotgun (WGS) entry which is preliminary data.</text>
</comment>
<feature type="compositionally biased region" description="Basic and acidic residues" evidence="1">
    <location>
        <begin position="1594"/>
        <end position="1607"/>
    </location>
</feature>
<dbReference type="Pfam" id="PF09423">
    <property type="entry name" value="PhoD"/>
    <property type="match status" value="1"/>
</dbReference>
<feature type="compositionally biased region" description="Basic and acidic residues" evidence="1">
    <location>
        <begin position="448"/>
        <end position="474"/>
    </location>
</feature>
<feature type="compositionally biased region" description="Basic and acidic residues" evidence="1">
    <location>
        <begin position="1096"/>
        <end position="1115"/>
    </location>
</feature>
<feature type="compositionally biased region" description="Basic and acidic residues" evidence="1">
    <location>
        <begin position="1146"/>
        <end position="1157"/>
    </location>
</feature>
<evidence type="ECO:0000313" key="4">
    <source>
        <dbReference type="EMBL" id="PHJ25598.1"/>
    </source>
</evidence>
<feature type="domain" description="PhoD-like phosphatase metallophosphatase" evidence="3">
    <location>
        <begin position="349"/>
        <end position="430"/>
    </location>
</feature>
<feature type="transmembrane region" description="Helical" evidence="2">
    <location>
        <begin position="27"/>
        <end position="49"/>
    </location>
</feature>
<dbReference type="OrthoDB" id="10266805at2759"/>
<feature type="compositionally biased region" description="Basic residues" evidence="1">
    <location>
        <begin position="716"/>
        <end position="726"/>
    </location>
</feature>
<feature type="region of interest" description="Disordered" evidence="1">
    <location>
        <begin position="524"/>
        <end position="638"/>
    </location>
</feature>
<feature type="compositionally biased region" description="Basic and acidic residues" evidence="1">
    <location>
        <begin position="89"/>
        <end position="99"/>
    </location>
</feature>
<keyword evidence="2" id="KW-0812">Transmembrane</keyword>
<feature type="compositionally biased region" description="Basic and acidic residues" evidence="1">
    <location>
        <begin position="742"/>
        <end position="752"/>
    </location>
</feature>
<evidence type="ECO:0000256" key="1">
    <source>
        <dbReference type="SAM" id="MobiDB-lite"/>
    </source>
</evidence>
<feature type="compositionally biased region" description="Polar residues" evidence="1">
    <location>
        <begin position="1236"/>
        <end position="1247"/>
    </location>
</feature>
<proteinExistence type="predicted"/>
<keyword evidence="5" id="KW-1185">Reference proteome</keyword>
<feature type="region of interest" description="Disordered" evidence="1">
    <location>
        <begin position="1342"/>
        <end position="1380"/>
    </location>
</feature>
<feature type="compositionally biased region" description="Basic and acidic residues" evidence="1">
    <location>
        <begin position="109"/>
        <end position="126"/>
    </location>
</feature>
<dbReference type="PANTHER" id="PTHR33987">
    <property type="entry name" value="CALCINEURIN-LIKE METALLO-PHOSPHOESTERASE SUPERFAMILY PROTEIN"/>
    <property type="match status" value="1"/>
</dbReference>
<feature type="compositionally biased region" description="Basic and acidic residues" evidence="1">
    <location>
        <begin position="1415"/>
        <end position="1464"/>
    </location>
</feature>
<feature type="compositionally biased region" description="Basic and acidic residues" evidence="1">
    <location>
        <begin position="1021"/>
        <end position="1053"/>
    </location>
</feature>
<feature type="compositionally biased region" description="Basic and acidic residues" evidence="1">
    <location>
        <begin position="586"/>
        <end position="597"/>
    </location>
</feature>
<dbReference type="SUPFAM" id="SSF56300">
    <property type="entry name" value="Metallo-dependent phosphatases"/>
    <property type="match status" value="1"/>
</dbReference>
<dbReference type="InterPro" id="IPR038607">
    <property type="entry name" value="PhoD-like_sf"/>
</dbReference>
<reference evidence="4 5" key="1">
    <citation type="journal article" date="2017" name="Int. J. Parasitol.">
        <title>The genome of the protozoan parasite Cystoisospora suis and a reverse vaccinology approach to identify vaccine candidates.</title>
        <authorList>
            <person name="Palmieri N."/>
            <person name="Shrestha A."/>
            <person name="Ruttkowski B."/>
            <person name="Beck T."/>
            <person name="Vogl C."/>
            <person name="Tomley F."/>
            <person name="Blake D.P."/>
            <person name="Joachim A."/>
        </authorList>
    </citation>
    <scope>NUCLEOTIDE SEQUENCE [LARGE SCALE GENOMIC DNA]</scope>
    <source>
        <strain evidence="4 5">Wien I</strain>
    </source>
</reference>
<dbReference type="RefSeq" id="XP_067927244.1">
    <property type="nucleotide sequence ID" value="XM_068060776.1"/>
</dbReference>
<dbReference type="PANTHER" id="PTHR33987:SF1">
    <property type="entry name" value="CALCINEURIN-LIKE METALLO-PHOSPHOESTERASE SUPERFAMILY PROTEIN"/>
    <property type="match status" value="1"/>
</dbReference>
<evidence type="ECO:0000256" key="2">
    <source>
        <dbReference type="SAM" id="Phobius"/>
    </source>
</evidence>
<dbReference type="VEuPathDB" id="ToxoDB:CSUI_000542"/>
<dbReference type="CDD" id="cd07389">
    <property type="entry name" value="MPP_PhoD"/>
    <property type="match status" value="1"/>
</dbReference>
<feature type="compositionally biased region" description="Basic and acidic residues" evidence="1">
    <location>
        <begin position="1620"/>
        <end position="1629"/>
    </location>
</feature>
<feature type="compositionally biased region" description="Acidic residues" evidence="1">
    <location>
        <begin position="762"/>
        <end position="774"/>
    </location>
</feature>
<feature type="region of interest" description="Disordered" evidence="1">
    <location>
        <begin position="86"/>
        <end position="133"/>
    </location>
</feature>
<feature type="compositionally biased region" description="Low complexity" evidence="1">
    <location>
        <begin position="916"/>
        <end position="930"/>
    </location>
</feature>
<dbReference type="InterPro" id="IPR029052">
    <property type="entry name" value="Metallo-depent_PP-like"/>
</dbReference>
<keyword evidence="2" id="KW-0472">Membrane</keyword>
<feature type="compositionally biased region" description="Basic and acidic residues" evidence="1">
    <location>
        <begin position="552"/>
        <end position="577"/>
    </location>
</feature>
<feature type="compositionally biased region" description="Basic and acidic residues" evidence="1">
    <location>
        <begin position="1177"/>
        <end position="1211"/>
    </location>
</feature>
<feature type="region of interest" description="Disordered" evidence="1">
    <location>
        <begin position="446"/>
        <end position="474"/>
    </location>
</feature>
<evidence type="ECO:0000259" key="3">
    <source>
        <dbReference type="Pfam" id="PF09423"/>
    </source>
</evidence>
<gene>
    <name evidence="4" type="ORF">CSUI_000542</name>
</gene>
<feature type="region of interest" description="Disordered" evidence="1">
    <location>
        <begin position="1005"/>
        <end position="1053"/>
    </location>
</feature>
<feature type="compositionally biased region" description="Basic and acidic residues" evidence="1">
    <location>
        <begin position="777"/>
        <end position="818"/>
    </location>
</feature>
<feature type="region of interest" description="Disordered" evidence="1">
    <location>
        <begin position="1411"/>
        <end position="1476"/>
    </location>
</feature>
<feature type="region of interest" description="Disordered" evidence="1">
    <location>
        <begin position="916"/>
        <end position="956"/>
    </location>
</feature>
<feature type="region of interest" description="Disordered" evidence="1">
    <location>
        <begin position="1594"/>
        <end position="1629"/>
    </location>
</feature>